<proteinExistence type="predicted"/>
<comment type="caution">
    <text evidence="1">The sequence shown here is derived from an EMBL/GenBank/DDBJ whole genome shotgun (WGS) entry which is preliminary data.</text>
</comment>
<dbReference type="AlphaFoldDB" id="A0A841AUH8"/>
<organism evidence="1 2">
    <name type="scientific">Amycolatopsis umgeniensis</name>
    <dbReference type="NCBI Taxonomy" id="336628"/>
    <lineage>
        <taxon>Bacteria</taxon>
        <taxon>Bacillati</taxon>
        <taxon>Actinomycetota</taxon>
        <taxon>Actinomycetes</taxon>
        <taxon>Pseudonocardiales</taxon>
        <taxon>Pseudonocardiaceae</taxon>
        <taxon>Amycolatopsis</taxon>
    </lineage>
</organism>
<sequence>MKNHHPWWYSERDYYRENLVSRADSVSRYGFAADLERADALMFIEAATSYLDLEIEYITGSPDEKGLADYVQALHYALTLVQDLKIALGPAPAPDYRTWSAGELTARHWASSDTDAATVSAELSGARPSPLAWRADPASPGRTCQRLVSLAASVLPESHRMRYAEEFRGDLREVRRRDRLGHALRLVACAWELRRSLTASAVKAEERR</sequence>
<reference evidence="1 2" key="1">
    <citation type="submission" date="2020-08" db="EMBL/GenBank/DDBJ databases">
        <title>Sequencing the genomes of 1000 actinobacteria strains.</title>
        <authorList>
            <person name="Klenk H.-P."/>
        </authorList>
    </citation>
    <scope>NUCLEOTIDE SEQUENCE [LARGE SCALE GENOMIC DNA]</scope>
    <source>
        <strain evidence="1 2">DSM 45272</strain>
    </source>
</reference>
<evidence type="ECO:0000313" key="1">
    <source>
        <dbReference type="EMBL" id="MBB5849944.1"/>
    </source>
</evidence>
<evidence type="ECO:0000313" key="2">
    <source>
        <dbReference type="Proteomes" id="UP000580861"/>
    </source>
</evidence>
<dbReference type="Proteomes" id="UP000580861">
    <property type="component" value="Unassembled WGS sequence"/>
</dbReference>
<name>A0A841AUH8_9PSEU</name>
<protein>
    <submittedName>
        <fullName evidence="1">Uncharacterized protein</fullName>
    </submittedName>
</protein>
<dbReference type="EMBL" id="JACHMX010000001">
    <property type="protein sequence ID" value="MBB5849944.1"/>
    <property type="molecule type" value="Genomic_DNA"/>
</dbReference>
<keyword evidence="2" id="KW-1185">Reference proteome</keyword>
<dbReference type="RefSeq" id="WP_184891260.1">
    <property type="nucleotide sequence ID" value="NZ_JACHMX010000001.1"/>
</dbReference>
<gene>
    <name evidence="1" type="ORF">HDA45_000031</name>
</gene>
<accession>A0A841AUH8</accession>